<dbReference type="GeneID" id="35593388"/>
<proteinExistence type="predicted"/>
<accession>A0A2I8VLG6</accession>
<evidence type="ECO:0000256" key="1">
    <source>
        <dbReference type="SAM" id="MobiDB-lite"/>
    </source>
</evidence>
<evidence type="ECO:0000313" key="4">
    <source>
        <dbReference type="Proteomes" id="UP000236584"/>
    </source>
</evidence>
<dbReference type="Pfam" id="PF24035">
    <property type="entry name" value="DUF7344"/>
    <property type="match status" value="1"/>
</dbReference>
<feature type="compositionally biased region" description="Acidic residues" evidence="1">
    <location>
        <begin position="1"/>
        <end position="11"/>
    </location>
</feature>
<protein>
    <recommendedName>
        <fullName evidence="2">DUF7344 domain-containing protein</fullName>
    </recommendedName>
</protein>
<dbReference type="KEGG" id="srub:C2R22_14810"/>
<name>A0A2I8VLG6_9EURY</name>
<dbReference type="AlphaFoldDB" id="A0A2I8VLG6"/>
<dbReference type="RefSeq" id="WP_103426447.1">
    <property type="nucleotide sequence ID" value="NZ_CP026309.1"/>
</dbReference>
<dbReference type="OrthoDB" id="331021at2157"/>
<keyword evidence="4" id="KW-1185">Reference proteome</keyword>
<feature type="domain" description="DUF7344" evidence="2">
    <location>
        <begin position="26"/>
        <end position="104"/>
    </location>
</feature>
<feature type="region of interest" description="Disordered" evidence="1">
    <location>
        <begin position="1"/>
        <end position="26"/>
    </location>
</feature>
<evidence type="ECO:0000313" key="3">
    <source>
        <dbReference type="EMBL" id="AUV82758.1"/>
    </source>
</evidence>
<sequence>MEDTTNDEGDTTDTSTGEPISKDTQFGMLKNRRRRDILCYLRENDDESTLSDLAEFIAAKENGVERRLLSSDERKRVYIGLYQCHLPKMDDARVIDFDKRSGGVTLRPEADQLFAYIDGVDASAGGGEDDGATESDSASPPELTVDRKLRLGLCWSLCLLALLSTAGFSLLPPVGLLGGSSPRRSRPSRPSTRCRRCGTTGCRASTAEAVTRSAAHRSHAVAISIVRVEFHHPSEPFLSHDEWL</sequence>
<dbReference type="EMBL" id="CP026309">
    <property type="protein sequence ID" value="AUV82758.1"/>
    <property type="molecule type" value="Genomic_DNA"/>
</dbReference>
<evidence type="ECO:0000259" key="2">
    <source>
        <dbReference type="Pfam" id="PF24035"/>
    </source>
</evidence>
<dbReference type="InterPro" id="IPR055768">
    <property type="entry name" value="DUF7344"/>
</dbReference>
<reference evidence="3 4" key="1">
    <citation type="submission" date="2018-01" db="EMBL/GenBank/DDBJ databases">
        <title>Complete genome sequence of Salinigranum rubrum GX10T, an extremely halophilic archaeon isolated from a marine solar saltern.</title>
        <authorList>
            <person name="Han S."/>
        </authorList>
    </citation>
    <scope>NUCLEOTIDE SEQUENCE [LARGE SCALE GENOMIC DNA]</scope>
    <source>
        <strain evidence="3 4">GX10</strain>
    </source>
</reference>
<organism evidence="3 4">
    <name type="scientific">Salinigranum rubrum</name>
    <dbReference type="NCBI Taxonomy" id="755307"/>
    <lineage>
        <taxon>Archaea</taxon>
        <taxon>Methanobacteriati</taxon>
        <taxon>Methanobacteriota</taxon>
        <taxon>Stenosarchaea group</taxon>
        <taxon>Halobacteria</taxon>
        <taxon>Halobacteriales</taxon>
        <taxon>Haloferacaceae</taxon>
        <taxon>Salinigranum</taxon>
    </lineage>
</organism>
<gene>
    <name evidence="3" type="ORF">C2R22_14810</name>
</gene>
<dbReference type="Proteomes" id="UP000236584">
    <property type="component" value="Chromosome"/>
</dbReference>